<evidence type="ECO:0000313" key="2">
    <source>
        <dbReference type="EMBL" id="CDT51750.1"/>
    </source>
</evidence>
<protein>
    <submittedName>
        <fullName evidence="2">Uncharacterized protein</fullName>
    </submittedName>
</protein>
<accession>A0ABM9QX24</accession>
<evidence type="ECO:0000313" key="3">
    <source>
        <dbReference type="Proteomes" id="UP000049077"/>
    </source>
</evidence>
<comment type="caution">
    <text evidence="2">The sequence shown here is derived from an EMBL/GenBank/DDBJ whole genome shotgun (WGS) entry which is preliminary data.</text>
</comment>
<evidence type="ECO:0000256" key="1">
    <source>
        <dbReference type="SAM" id="MobiDB-lite"/>
    </source>
</evidence>
<name>A0ABM9QX24_9VIBR</name>
<dbReference type="EMBL" id="CCJX01000154">
    <property type="protein sequence ID" value="CDT51750.1"/>
    <property type="molecule type" value="Genomic_DNA"/>
</dbReference>
<gene>
    <name evidence="2" type="ORF">VCR4J5_670044</name>
</gene>
<feature type="region of interest" description="Disordered" evidence="1">
    <location>
        <begin position="1"/>
        <end position="65"/>
    </location>
</feature>
<dbReference type="Proteomes" id="UP000049077">
    <property type="component" value="Unassembled WGS sequence"/>
</dbReference>
<keyword evidence="3" id="KW-1185">Reference proteome</keyword>
<feature type="compositionally biased region" description="Basic and acidic residues" evidence="1">
    <location>
        <begin position="23"/>
        <end position="38"/>
    </location>
</feature>
<organism evidence="2 3">
    <name type="scientific">Vibrio crassostreae</name>
    <dbReference type="NCBI Taxonomy" id="246167"/>
    <lineage>
        <taxon>Bacteria</taxon>
        <taxon>Pseudomonadati</taxon>
        <taxon>Pseudomonadota</taxon>
        <taxon>Gammaproteobacteria</taxon>
        <taxon>Vibrionales</taxon>
        <taxon>Vibrionaceae</taxon>
        <taxon>Vibrio</taxon>
    </lineage>
</organism>
<proteinExistence type="predicted"/>
<reference evidence="2 3" key="1">
    <citation type="submission" date="2014-06" db="EMBL/GenBank/DDBJ databases">
        <authorList>
            <person name="Le Roux F."/>
        </authorList>
    </citation>
    <scope>NUCLEOTIDE SEQUENCE [LARGE SCALE GENOMIC DNA]</scope>
    <source>
        <strain evidence="2 3">J5-4</strain>
    </source>
</reference>
<sequence>MPTLENNDDPYLAAQSGITAPPLDERQRAELDRNKREPQSGQRQRSSLHPRRWPGHCTARQTRTP</sequence>